<dbReference type="Gene3D" id="1.10.10.10">
    <property type="entry name" value="Winged helix-like DNA-binding domain superfamily/Winged helix DNA-binding domain"/>
    <property type="match status" value="2"/>
</dbReference>
<dbReference type="SUPFAM" id="SSF46785">
    <property type="entry name" value="Winged helix' DNA-binding domain"/>
    <property type="match status" value="2"/>
</dbReference>
<evidence type="ECO:0000256" key="4">
    <source>
        <dbReference type="ARBA" id="ARBA00023306"/>
    </source>
</evidence>
<evidence type="ECO:0000256" key="1">
    <source>
        <dbReference type="ARBA" id="ARBA00022490"/>
    </source>
</evidence>
<keyword evidence="3" id="KW-0159">Chromosome partition</keyword>
<gene>
    <name evidence="5" type="primary">scpB</name>
    <name evidence="5" type="ORF">KAR29_03250</name>
</gene>
<dbReference type="Pfam" id="PF04079">
    <property type="entry name" value="SMC_ScpB"/>
    <property type="match status" value="1"/>
</dbReference>
<sequence length="187" mass="20034">MCRSAVSSLEPSDAVIEALLFVAVEPVSTRELASAAALSTAGAEASLERLRRHYGQGHGLCLLSIGGGWVLATSPSVEEAVAAFRETAQSQRVRLSKAALESLSVVAYSQPVTRSEIEEIRGVRCDRVLDTLLRYGLIRIAGRKKGTGNPLLYRTTARFLEVFGLESVSALPCLDDLEEVLGDDDGD</sequence>
<organism evidence="5 6">
    <name type="scientific">Aminithiophilus ramosus</name>
    <dbReference type="NCBI Taxonomy" id="3029084"/>
    <lineage>
        <taxon>Bacteria</taxon>
        <taxon>Thermotogati</taxon>
        <taxon>Synergistota</taxon>
        <taxon>Synergistia</taxon>
        <taxon>Synergistales</taxon>
        <taxon>Aminithiophilaceae</taxon>
        <taxon>Aminithiophilus</taxon>
    </lineage>
</organism>
<dbReference type="InterPro" id="IPR005234">
    <property type="entry name" value="ScpB_csome_segregation"/>
</dbReference>
<keyword evidence="6" id="KW-1185">Reference proteome</keyword>
<dbReference type="PIRSF" id="PIRSF019345">
    <property type="entry name" value="ScpB"/>
    <property type="match status" value="1"/>
</dbReference>
<dbReference type="NCBIfam" id="TIGR00281">
    <property type="entry name" value="SMC-Scp complex subunit ScpB"/>
    <property type="match status" value="1"/>
</dbReference>
<dbReference type="GO" id="GO:0051304">
    <property type="term" value="P:chromosome separation"/>
    <property type="evidence" value="ECO:0007669"/>
    <property type="project" value="InterPro"/>
</dbReference>
<evidence type="ECO:0000313" key="5">
    <source>
        <dbReference type="EMBL" id="QTX32944.1"/>
    </source>
</evidence>
<dbReference type="AlphaFoldDB" id="A0A9Q7AH23"/>
<dbReference type="RefSeq" id="WP_274374209.1">
    <property type="nucleotide sequence ID" value="NZ_CP072943.1"/>
</dbReference>
<dbReference type="GO" id="GO:0051301">
    <property type="term" value="P:cell division"/>
    <property type="evidence" value="ECO:0007669"/>
    <property type="project" value="UniProtKB-KW"/>
</dbReference>
<name>A0A9Q7AH23_9BACT</name>
<dbReference type="InterPro" id="IPR036390">
    <property type="entry name" value="WH_DNA-bd_sf"/>
</dbReference>
<accession>A0A9Q7AH23</accession>
<proteinExistence type="predicted"/>
<evidence type="ECO:0000313" key="6">
    <source>
        <dbReference type="Proteomes" id="UP000671879"/>
    </source>
</evidence>
<keyword evidence="2" id="KW-0132">Cell division</keyword>
<dbReference type="PANTHER" id="PTHR34298:SF2">
    <property type="entry name" value="SEGREGATION AND CONDENSATION PROTEIN B"/>
    <property type="match status" value="1"/>
</dbReference>
<evidence type="ECO:0000256" key="3">
    <source>
        <dbReference type="ARBA" id="ARBA00022829"/>
    </source>
</evidence>
<keyword evidence="4" id="KW-0131">Cell cycle</keyword>
<keyword evidence="1" id="KW-0963">Cytoplasm</keyword>
<dbReference type="KEGG" id="aram:KAR29_03250"/>
<protein>
    <submittedName>
        <fullName evidence="5">SMC-Scp complex subunit ScpB</fullName>
    </submittedName>
</protein>
<dbReference type="PANTHER" id="PTHR34298">
    <property type="entry name" value="SEGREGATION AND CONDENSATION PROTEIN B"/>
    <property type="match status" value="1"/>
</dbReference>
<dbReference type="InterPro" id="IPR036388">
    <property type="entry name" value="WH-like_DNA-bd_sf"/>
</dbReference>
<reference evidence="6" key="1">
    <citation type="submission" date="2021-04" db="EMBL/GenBank/DDBJ databases">
        <title>A novel Synergistetes isolate from a pyrite-forming mixed culture.</title>
        <authorList>
            <person name="Bunk B."/>
            <person name="Sproer C."/>
            <person name="Spring S."/>
            <person name="Pester M."/>
        </authorList>
    </citation>
    <scope>NUCLEOTIDE SEQUENCE [LARGE SCALE GENOMIC DNA]</scope>
    <source>
        <strain evidence="6">J.5.4.2-T.3.5.2</strain>
    </source>
</reference>
<dbReference type="Proteomes" id="UP000671879">
    <property type="component" value="Chromosome"/>
</dbReference>
<evidence type="ECO:0000256" key="2">
    <source>
        <dbReference type="ARBA" id="ARBA00022618"/>
    </source>
</evidence>
<dbReference type="EMBL" id="CP072943">
    <property type="protein sequence ID" value="QTX32944.1"/>
    <property type="molecule type" value="Genomic_DNA"/>
</dbReference>